<evidence type="ECO:0000256" key="1">
    <source>
        <dbReference type="SAM" id="MobiDB-lite"/>
    </source>
</evidence>
<dbReference type="AlphaFoldDB" id="A0A6A7BWE6"/>
<dbReference type="Proteomes" id="UP000799421">
    <property type="component" value="Unassembled WGS sequence"/>
</dbReference>
<dbReference type="EMBL" id="MU005992">
    <property type="protein sequence ID" value="KAF2859531.1"/>
    <property type="molecule type" value="Genomic_DNA"/>
</dbReference>
<evidence type="ECO:0000313" key="3">
    <source>
        <dbReference type="Proteomes" id="UP000799421"/>
    </source>
</evidence>
<reference evidence="2" key="1">
    <citation type="journal article" date="2020" name="Stud. Mycol.">
        <title>101 Dothideomycetes genomes: a test case for predicting lifestyles and emergence of pathogens.</title>
        <authorList>
            <person name="Haridas S."/>
            <person name="Albert R."/>
            <person name="Binder M."/>
            <person name="Bloem J."/>
            <person name="Labutti K."/>
            <person name="Salamov A."/>
            <person name="Andreopoulos B."/>
            <person name="Baker S."/>
            <person name="Barry K."/>
            <person name="Bills G."/>
            <person name="Bluhm B."/>
            <person name="Cannon C."/>
            <person name="Castanera R."/>
            <person name="Culley D."/>
            <person name="Daum C."/>
            <person name="Ezra D."/>
            <person name="Gonzalez J."/>
            <person name="Henrissat B."/>
            <person name="Kuo A."/>
            <person name="Liang C."/>
            <person name="Lipzen A."/>
            <person name="Lutzoni F."/>
            <person name="Magnuson J."/>
            <person name="Mondo S."/>
            <person name="Nolan M."/>
            <person name="Ohm R."/>
            <person name="Pangilinan J."/>
            <person name="Park H.-J."/>
            <person name="Ramirez L."/>
            <person name="Alfaro M."/>
            <person name="Sun H."/>
            <person name="Tritt A."/>
            <person name="Yoshinaga Y."/>
            <person name="Zwiers L.-H."/>
            <person name="Turgeon B."/>
            <person name="Goodwin S."/>
            <person name="Spatafora J."/>
            <person name="Crous P."/>
            <person name="Grigoriev I."/>
        </authorList>
    </citation>
    <scope>NUCLEOTIDE SEQUENCE</scope>
    <source>
        <strain evidence="2">CBS 480.64</strain>
    </source>
</reference>
<accession>A0A6A7BWE6</accession>
<protein>
    <submittedName>
        <fullName evidence="2">Uncharacterized protein</fullName>
    </submittedName>
</protein>
<evidence type="ECO:0000313" key="2">
    <source>
        <dbReference type="EMBL" id="KAF2859531.1"/>
    </source>
</evidence>
<keyword evidence="3" id="KW-1185">Reference proteome</keyword>
<organism evidence="2 3">
    <name type="scientific">Piedraia hortae CBS 480.64</name>
    <dbReference type="NCBI Taxonomy" id="1314780"/>
    <lineage>
        <taxon>Eukaryota</taxon>
        <taxon>Fungi</taxon>
        <taxon>Dikarya</taxon>
        <taxon>Ascomycota</taxon>
        <taxon>Pezizomycotina</taxon>
        <taxon>Dothideomycetes</taxon>
        <taxon>Dothideomycetidae</taxon>
        <taxon>Capnodiales</taxon>
        <taxon>Piedraiaceae</taxon>
        <taxon>Piedraia</taxon>
    </lineage>
</organism>
<name>A0A6A7BWE6_9PEZI</name>
<sequence length="100" mass="11017">MSEPEEIDVAQAMGFGSFGMQKASTKRAYTDDHFSSTAPAKVTPPPSKSQKVMEEDKRPKQKQNEMGDDIYFMPSFIEDPWKDLVDGGDKVLNSATGLGN</sequence>
<feature type="region of interest" description="Disordered" evidence="1">
    <location>
        <begin position="26"/>
        <end position="68"/>
    </location>
</feature>
<proteinExistence type="predicted"/>
<gene>
    <name evidence="2" type="ORF">K470DRAFT_277716</name>
</gene>
<feature type="compositionally biased region" description="Basic and acidic residues" evidence="1">
    <location>
        <begin position="51"/>
        <end position="65"/>
    </location>
</feature>
<dbReference type="OrthoDB" id="5419162at2759"/>